<proteinExistence type="predicted"/>
<evidence type="ECO:0000256" key="1">
    <source>
        <dbReference type="SAM" id="Phobius"/>
    </source>
</evidence>
<dbReference type="AlphaFoldDB" id="A0A094WM30"/>
<dbReference type="InterPro" id="IPR016945">
    <property type="entry name" value="UCP030092"/>
</dbReference>
<dbReference type="Pfam" id="PF11877">
    <property type="entry name" value="DUF3397"/>
    <property type="match status" value="1"/>
</dbReference>
<comment type="caution">
    <text evidence="2">The sequence shown here is derived from an EMBL/GenBank/DDBJ whole genome shotgun (WGS) entry which is preliminary data.</text>
</comment>
<sequence>MTTAFSWVFATFATLPILAWYVIYIFTVKRIKNKKRAIRLASDFSAIWFIISVYFISFEIWSRSFFWFICLTVIMIAMIVTWIHWRVSGDLVVSKLFRGILRMNFLIFFLLYILLSGYGLISRVFQIG</sequence>
<dbReference type="eggNOG" id="ENOG5033HF4">
    <property type="taxonomic scope" value="Bacteria"/>
</dbReference>
<dbReference type="Proteomes" id="UP000297014">
    <property type="component" value="Unassembled WGS sequence"/>
</dbReference>
<feature type="transmembrane region" description="Helical" evidence="1">
    <location>
        <begin position="64"/>
        <end position="85"/>
    </location>
</feature>
<keyword evidence="4" id="KW-1185">Reference proteome</keyword>
<gene>
    <name evidence="3" type="ORF">AJ85_06875</name>
    <name evidence="2" type="ORF">BALCAV_0212730</name>
</gene>
<dbReference type="Proteomes" id="UP000002754">
    <property type="component" value="Unassembled WGS sequence"/>
</dbReference>
<keyword evidence="1" id="KW-1133">Transmembrane helix</keyword>
<evidence type="ECO:0008006" key="6">
    <source>
        <dbReference type="Google" id="ProtNLM"/>
    </source>
</evidence>
<feature type="transmembrane region" description="Helical" evidence="1">
    <location>
        <begin position="105"/>
        <end position="125"/>
    </location>
</feature>
<evidence type="ECO:0000313" key="4">
    <source>
        <dbReference type="Proteomes" id="UP000002754"/>
    </source>
</evidence>
<reference evidence="3 5" key="2">
    <citation type="submission" date="2014-01" db="EMBL/GenBank/DDBJ databases">
        <title>Draft genome sequencing of Bacillus alcalophilus CGMCC 1.3604.</title>
        <authorList>
            <person name="Yang J."/>
            <person name="Diao L."/>
            <person name="Yang S."/>
        </authorList>
    </citation>
    <scope>NUCLEOTIDE SEQUENCE [LARGE SCALE GENOMIC DNA]</scope>
    <source>
        <strain evidence="3 5">CGMCC 1.3604</strain>
    </source>
</reference>
<dbReference type="OrthoDB" id="2353183at2"/>
<evidence type="ECO:0000313" key="3">
    <source>
        <dbReference type="EMBL" id="THG91108.1"/>
    </source>
</evidence>
<keyword evidence="1" id="KW-0812">Transmembrane</keyword>
<dbReference type="STRING" id="1218173.BALCAV_0212730"/>
<evidence type="ECO:0000313" key="5">
    <source>
        <dbReference type="Proteomes" id="UP000297014"/>
    </source>
</evidence>
<protein>
    <recommendedName>
        <fullName evidence="6">DUF3397 domain-containing protein</fullName>
    </recommendedName>
</protein>
<accession>A0A094WM30</accession>
<dbReference type="PIRSF" id="PIRSF030092">
    <property type="entry name" value="UCP030092"/>
    <property type="match status" value="1"/>
</dbReference>
<reference evidence="2 4" key="1">
    <citation type="journal article" date="2014" name="Genome Announc.">
        <title>Draft Genome Sequence of Bacillus alcalophilus AV1934, a Classic Alkaliphile Isolated from Human Feces in 1934.</title>
        <authorList>
            <person name="Attie O."/>
            <person name="Jayaprakash A."/>
            <person name="Shah H."/>
            <person name="Paulsen I.T."/>
            <person name="Morino M."/>
            <person name="Takahashi Y."/>
            <person name="Narumi I."/>
            <person name="Sachidanandam R."/>
            <person name="Satoh K."/>
            <person name="Ito M."/>
            <person name="Krulwich T.A."/>
        </authorList>
    </citation>
    <scope>NUCLEOTIDE SEQUENCE [LARGE SCALE GENOMIC DNA]</scope>
    <source>
        <strain evidence="2 4">AV1934</strain>
    </source>
</reference>
<feature type="transmembrane region" description="Helical" evidence="1">
    <location>
        <begin position="6"/>
        <end position="28"/>
    </location>
</feature>
<dbReference type="EMBL" id="JALP01000089">
    <property type="protein sequence ID" value="THG91108.1"/>
    <property type="molecule type" value="Genomic_DNA"/>
</dbReference>
<feature type="transmembrane region" description="Helical" evidence="1">
    <location>
        <begin position="40"/>
        <end position="58"/>
    </location>
</feature>
<evidence type="ECO:0000313" key="2">
    <source>
        <dbReference type="EMBL" id="KGA97023.1"/>
    </source>
</evidence>
<keyword evidence="1" id="KW-0472">Membrane</keyword>
<dbReference type="RefSeq" id="WP_003324266.1">
    <property type="nucleotide sequence ID" value="NZ_ALPT02000039.1"/>
</dbReference>
<name>A0A094WM30_ALKAL</name>
<dbReference type="InterPro" id="IPR024515">
    <property type="entry name" value="DUF3397"/>
</dbReference>
<dbReference type="EMBL" id="ALPT02000039">
    <property type="protein sequence ID" value="KGA97023.1"/>
    <property type="molecule type" value="Genomic_DNA"/>
</dbReference>
<organism evidence="2 4">
    <name type="scientific">Alkalihalobacillus alcalophilus ATCC 27647 = CGMCC 1.3604</name>
    <dbReference type="NCBI Taxonomy" id="1218173"/>
    <lineage>
        <taxon>Bacteria</taxon>
        <taxon>Bacillati</taxon>
        <taxon>Bacillota</taxon>
        <taxon>Bacilli</taxon>
        <taxon>Bacillales</taxon>
        <taxon>Bacillaceae</taxon>
        <taxon>Alkalihalobacillus</taxon>
    </lineage>
</organism>